<evidence type="ECO:0000256" key="1">
    <source>
        <dbReference type="SAM" id="MobiDB-lite"/>
    </source>
</evidence>
<organism evidence="2 3">
    <name type="scientific">Rhizopus delemar</name>
    <dbReference type="NCBI Taxonomy" id="936053"/>
    <lineage>
        <taxon>Eukaryota</taxon>
        <taxon>Fungi</taxon>
        <taxon>Fungi incertae sedis</taxon>
        <taxon>Mucoromycota</taxon>
        <taxon>Mucoromycotina</taxon>
        <taxon>Mucoromycetes</taxon>
        <taxon>Mucorales</taxon>
        <taxon>Mucorineae</taxon>
        <taxon>Rhizopodaceae</taxon>
        <taxon>Rhizopus</taxon>
    </lineage>
</organism>
<keyword evidence="3" id="KW-1185">Reference proteome</keyword>
<dbReference type="EMBL" id="JAANIU010010783">
    <property type="protein sequence ID" value="KAG1531522.1"/>
    <property type="molecule type" value="Genomic_DNA"/>
</dbReference>
<evidence type="ECO:0000313" key="3">
    <source>
        <dbReference type="Proteomes" id="UP000740926"/>
    </source>
</evidence>
<feature type="compositionally biased region" description="Basic residues" evidence="1">
    <location>
        <begin position="15"/>
        <end position="28"/>
    </location>
</feature>
<sequence>MGRCRGRTADGYRPARNRGSRTLHGRHAQRVEAEHGADVVGHRRACSLPHFLGSGYALVVPLLDRPALRQVAVHRVVRGGLVGQQVRLHAALEQFGQHIGDVAQQAHRLRCTGLARFVDQAQRFVQVVGPRIQIAGAQAHVDAALAAFHR</sequence>
<reference evidence="2 3" key="1">
    <citation type="journal article" date="2020" name="Microb. Genom.">
        <title>Genetic diversity of clinical and environmental Mucorales isolates obtained from an investigation of mucormycosis cases among solid organ transplant recipients.</title>
        <authorList>
            <person name="Nguyen M.H."/>
            <person name="Kaul D."/>
            <person name="Muto C."/>
            <person name="Cheng S.J."/>
            <person name="Richter R.A."/>
            <person name="Bruno V.M."/>
            <person name="Liu G."/>
            <person name="Beyhan S."/>
            <person name="Sundermann A.J."/>
            <person name="Mounaud S."/>
            <person name="Pasculle A.W."/>
            <person name="Nierman W.C."/>
            <person name="Driscoll E."/>
            <person name="Cumbie R."/>
            <person name="Clancy C.J."/>
            <person name="Dupont C.L."/>
        </authorList>
    </citation>
    <scope>NUCLEOTIDE SEQUENCE [LARGE SCALE GENOMIC DNA]</scope>
    <source>
        <strain evidence="2 3">GL24</strain>
    </source>
</reference>
<protein>
    <submittedName>
        <fullName evidence="2">Uncharacterized protein</fullName>
    </submittedName>
</protein>
<accession>A0A9P6XSF3</accession>
<proteinExistence type="predicted"/>
<dbReference type="AlphaFoldDB" id="A0A9P6XSF3"/>
<evidence type="ECO:0000313" key="2">
    <source>
        <dbReference type="EMBL" id="KAG1531522.1"/>
    </source>
</evidence>
<gene>
    <name evidence="2" type="ORF">G6F50_016651</name>
</gene>
<comment type="caution">
    <text evidence="2">The sequence shown here is derived from an EMBL/GenBank/DDBJ whole genome shotgun (WGS) entry which is preliminary data.</text>
</comment>
<dbReference type="Proteomes" id="UP000740926">
    <property type="component" value="Unassembled WGS sequence"/>
</dbReference>
<feature type="region of interest" description="Disordered" evidence="1">
    <location>
        <begin position="1"/>
        <end position="31"/>
    </location>
</feature>
<name>A0A9P6XSF3_9FUNG</name>